<dbReference type="EMBL" id="CM056742">
    <property type="protein sequence ID" value="KAJ8676356.1"/>
    <property type="molecule type" value="Genomic_DNA"/>
</dbReference>
<gene>
    <name evidence="1" type="ORF">QAD02_012143</name>
</gene>
<protein>
    <submittedName>
        <fullName evidence="1">Uncharacterized protein</fullName>
    </submittedName>
</protein>
<keyword evidence="2" id="KW-1185">Reference proteome</keyword>
<accession>A0ACC2NYW6</accession>
<sequence>MSYLITHHNLDINVGDCMGNTVAHLAASESDSDRLLHLETFGVDFNHQNNVGQPALLFAINGLTVGTTFKWLADKSSCNSILKVLSYVTEAKLHQYVRHLIKPLAVAYFKDKQFVCEDYLIRSVPSCVELYQQCVSELSSLNTFSIEHIRLSKVLFISHRNSLGRNENFLNLISQRKWYDIFPLYWEDLVNQFKKCVNFQRKVVGAINGICTLTGFDSQAHITIVQKICHSLTIDDMSSLTKIGNVQN</sequence>
<proteinExistence type="predicted"/>
<evidence type="ECO:0000313" key="2">
    <source>
        <dbReference type="Proteomes" id="UP001239111"/>
    </source>
</evidence>
<name>A0ACC2NYW6_9HYME</name>
<evidence type="ECO:0000313" key="1">
    <source>
        <dbReference type="EMBL" id="KAJ8676356.1"/>
    </source>
</evidence>
<reference evidence="1" key="1">
    <citation type="submission" date="2023-04" db="EMBL/GenBank/DDBJ databases">
        <title>A chromosome-level genome assembly of the parasitoid wasp Eretmocerus hayati.</title>
        <authorList>
            <person name="Zhong Y."/>
            <person name="Liu S."/>
            <person name="Liu Y."/>
        </authorList>
    </citation>
    <scope>NUCLEOTIDE SEQUENCE</scope>
    <source>
        <strain evidence="1">ZJU_SS_LIU_2023</strain>
    </source>
</reference>
<comment type="caution">
    <text evidence="1">The sequence shown here is derived from an EMBL/GenBank/DDBJ whole genome shotgun (WGS) entry which is preliminary data.</text>
</comment>
<dbReference type="Proteomes" id="UP001239111">
    <property type="component" value="Chromosome 2"/>
</dbReference>
<organism evidence="1 2">
    <name type="scientific">Eretmocerus hayati</name>
    <dbReference type="NCBI Taxonomy" id="131215"/>
    <lineage>
        <taxon>Eukaryota</taxon>
        <taxon>Metazoa</taxon>
        <taxon>Ecdysozoa</taxon>
        <taxon>Arthropoda</taxon>
        <taxon>Hexapoda</taxon>
        <taxon>Insecta</taxon>
        <taxon>Pterygota</taxon>
        <taxon>Neoptera</taxon>
        <taxon>Endopterygota</taxon>
        <taxon>Hymenoptera</taxon>
        <taxon>Apocrita</taxon>
        <taxon>Proctotrupomorpha</taxon>
        <taxon>Chalcidoidea</taxon>
        <taxon>Aphelinidae</taxon>
        <taxon>Aphelininae</taxon>
        <taxon>Eretmocerus</taxon>
    </lineage>
</organism>